<sequence>MASRMRQTARVLLVGAWMLVAGLHLALRPEQRRLTWPLGYLLLEALAAASLAYRAWRTPGESRTAWWLLAASAFLEVPNLIFNSLELQGLLPAWAEHLQSYLALGTGLLVLAGVLSFPMGHDRGLRFRRRALDSLIFAASLLFLLWVMGIQGSLHAAAHGIGLRVFAAYLNAALFGGGLVFMTSYHPDCIRGPLGWLAASSLAWLAALSGWTLSGLPPVVAIHGWIIVAAAIPLFQGLAAWSPKSVEEIVVEVDFDRSSGLFSYLPVLLAVLVLAALLAWAPRQVTRETYALFLAVVVLLLLRQFQAILDLRAARSTLEARVQHRTKALEQAQDTLIRTERMNTLALMGAGLAHDLNNLLCAVKSSADLALLNLEEGLPPGVEDLTRISGAADRAALLTRRLMEFARREVEALAPVELGREIHGMEETLRLLLPRSVDLRIQVGAEAMVVWSTRLRLEQMLVNLVANAGDAMPKGGTLHVKVARSGDQALIEVADSGVGMGPEVLARIFDPFFTTKAPGKGTGLGLSSLKAMVEEGNGRLEVESEPGKGSRFRLLMPLMRSEALSPR</sequence>
<dbReference type="InterPro" id="IPR036097">
    <property type="entry name" value="HisK_dim/P_sf"/>
</dbReference>
<dbReference type="InterPro" id="IPR005467">
    <property type="entry name" value="His_kinase_dom"/>
</dbReference>
<dbReference type="InterPro" id="IPR036890">
    <property type="entry name" value="HATPase_C_sf"/>
</dbReference>
<feature type="transmembrane region" description="Helical" evidence="9">
    <location>
        <begin position="287"/>
        <end position="305"/>
    </location>
</feature>
<evidence type="ECO:0000256" key="6">
    <source>
        <dbReference type="ARBA" id="ARBA00022777"/>
    </source>
</evidence>
<comment type="caution">
    <text evidence="11">The sequence shown here is derived from an EMBL/GenBank/DDBJ whole genome shotgun (WGS) entry which is preliminary data.</text>
</comment>
<keyword evidence="9" id="KW-1133">Transmembrane helix</keyword>
<keyword evidence="8" id="KW-0902">Two-component regulatory system</keyword>
<gene>
    <name evidence="11" type="ORF">GETHLI_35130</name>
</gene>
<evidence type="ECO:0000256" key="4">
    <source>
        <dbReference type="ARBA" id="ARBA00022679"/>
    </source>
</evidence>
<keyword evidence="7" id="KW-0067">ATP-binding</keyword>
<dbReference type="EC" id="2.7.13.3" evidence="2"/>
<feature type="transmembrane region" description="Helical" evidence="9">
    <location>
        <begin position="161"/>
        <end position="182"/>
    </location>
</feature>
<protein>
    <recommendedName>
        <fullName evidence="2">histidine kinase</fullName>
        <ecNumber evidence="2">2.7.13.3</ecNumber>
    </recommendedName>
</protein>
<dbReference type="SUPFAM" id="SSF55874">
    <property type="entry name" value="ATPase domain of HSP90 chaperone/DNA topoisomerase II/histidine kinase"/>
    <property type="match status" value="1"/>
</dbReference>
<dbReference type="Gene3D" id="1.10.287.130">
    <property type="match status" value="1"/>
</dbReference>
<feature type="transmembrane region" description="Helical" evidence="9">
    <location>
        <begin position="101"/>
        <end position="119"/>
    </location>
</feature>
<feature type="domain" description="Histidine kinase" evidence="10">
    <location>
        <begin position="351"/>
        <end position="560"/>
    </location>
</feature>
<keyword evidence="9" id="KW-0812">Transmembrane</keyword>
<dbReference type="EMBL" id="BSDE01000010">
    <property type="protein sequence ID" value="GLH75010.1"/>
    <property type="molecule type" value="Genomic_DNA"/>
</dbReference>
<dbReference type="PANTHER" id="PTHR43065:SF46">
    <property type="entry name" value="C4-DICARBOXYLATE TRANSPORT SENSOR PROTEIN DCTB"/>
    <property type="match status" value="1"/>
</dbReference>
<keyword evidence="12" id="KW-1185">Reference proteome</keyword>
<name>A0ABQ5QJF3_9BACT</name>
<feature type="transmembrane region" description="Helical" evidence="9">
    <location>
        <begin position="36"/>
        <end position="53"/>
    </location>
</feature>
<evidence type="ECO:0000313" key="12">
    <source>
        <dbReference type="Proteomes" id="UP001165069"/>
    </source>
</evidence>
<dbReference type="CDD" id="cd00082">
    <property type="entry name" value="HisKA"/>
    <property type="match status" value="1"/>
</dbReference>
<keyword evidence="5" id="KW-0547">Nucleotide-binding</keyword>
<keyword evidence="3" id="KW-0597">Phosphoprotein</keyword>
<evidence type="ECO:0000256" key="2">
    <source>
        <dbReference type="ARBA" id="ARBA00012438"/>
    </source>
</evidence>
<keyword evidence="6" id="KW-0418">Kinase</keyword>
<dbReference type="Proteomes" id="UP001165069">
    <property type="component" value="Unassembled WGS sequence"/>
</dbReference>
<evidence type="ECO:0000313" key="11">
    <source>
        <dbReference type="EMBL" id="GLH75010.1"/>
    </source>
</evidence>
<evidence type="ECO:0000256" key="7">
    <source>
        <dbReference type="ARBA" id="ARBA00022840"/>
    </source>
</evidence>
<organism evidence="11 12">
    <name type="scientific">Geothrix limicola</name>
    <dbReference type="NCBI Taxonomy" id="2927978"/>
    <lineage>
        <taxon>Bacteria</taxon>
        <taxon>Pseudomonadati</taxon>
        <taxon>Acidobacteriota</taxon>
        <taxon>Holophagae</taxon>
        <taxon>Holophagales</taxon>
        <taxon>Holophagaceae</taxon>
        <taxon>Geothrix</taxon>
    </lineage>
</organism>
<dbReference type="PRINTS" id="PR00344">
    <property type="entry name" value="BCTRLSENSOR"/>
</dbReference>
<proteinExistence type="predicted"/>
<keyword evidence="9" id="KW-0472">Membrane</keyword>
<feature type="transmembrane region" description="Helical" evidence="9">
    <location>
        <begin position="65"/>
        <end position="81"/>
    </location>
</feature>
<reference evidence="11 12" key="1">
    <citation type="journal article" date="2023" name="Antonie Van Leeuwenhoek">
        <title>Mesoterricola silvestris gen. nov., sp. nov., Mesoterricola sediminis sp. nov., Geothrix oryzae sp. nov., Geothrix edaphica sp. nov., Geothrix rubra sp. nov., and Geothrix limicola sp. nov., six novel members of Acidobacteriota isolated from soils.</title>
        <authorList>
            <person name="Itoh H."/>
            <person name="Sugisawa Y."/>
            <person name="Mise K."/>
            <person name="Xu Z."/>
            <person name="Kuniyasu M."/>
            <person name="Ushijima N."/>
            <person name="Kawano K."/>
            <person name="Kobayashi E."/>
            <person name="Shiratori Y."/>
            <person name="Masuda Y."/>
            <person name="Senoo K."/>
        </authorList>
    </citation>
    <scope>NUCLEOTIDE SEQUENCE [LARGE SCALE GENOMIC DNA]</scope>
    <source>
        <strain evidence="11 12">Red804</strain>
    </source>
</reference>
<keyword evidence="4" id="KW-0808">Transferase</keyword>
<feature type="transmembrane region" description="Helical" evidence="9">
    <location>
        <begin position="261"/>
        <end position="281"/>
    </location>
</feature>
<feature type="transmembrane region" description="Helical" evidence="9">
    <location>
        <begin position="194"/>
        <end position="214"/>
    </location>
</feature>
<evidence type="ECO:0000256" key="1">
    <source>
        <dbReference type="ARBA" id="ARBA00000085"/>
    </source>
</evidence>
<evidence type="ECO:0000256" key="8">
    <source>
        <dbReference type="ARBA" id="ARBA00023012"/>
    </source>
</evidence>
<dbReference type="Gene3D" id="3.30.565.10">
    <property type="entry name" value="Histidine kinase-like ATPase, C-terminal domain"/>
    <property type="match status" value="1"/>
</dbReference>
<dbReference type="SMART" id="SM00387">
    <property type="entry name" value="HATPase_c"/>
    <property type="match status" value="1"/>
</dbReference>
<evidence type="ECO:0000256" key="5">
    <source>
        <dbReference type="ARBA" id="ARBA00022741"/>
    </source>
</evidence>
<dbReference type="InterPro" id="IPR003661">
    <property type="entry name" value="HisK_dim/P_dom"/>
</dbReference>
<dbReference type="SUPFAM" id="SSF47384">
    <property type="entry name" value="Homodimeric domain of signal transducing histidine kinase"/>
    <property type="match status" value="1"/>
</dbReference>
<dbReference type="Pfam" id="PF02518">
    <property type="entry name" value="HATPase_c"/>
    <property type="match status" value="1"/>
</dbReference>
<evidence type="ECO:0000259" key="10">
    <source>
        <dbReference type="PROSITE" id="PS50109"/>
    </source>
</evidence>
<dbReference type="InterPro" id="IPR004358">
    <property type="entry name" value="Sig_transdc_His_kin-like_C"/>
</dbReference>
<feature type="transmembrane region" description="Helical" evidence="9">
    <location>
        <begin position="131"/>
        <end position="149"/>
    </location>
</feature>
<evidence type="ECO:0000256" key="3">
    <source>
        <dbReference type="ARBA" id="ARBA00022553"/>
    </source>
</evidence>
<dbReference type="InterPro" id="IPR003594">
    <property type="entry name" value="HATPase_dom"/>
</dbReference>
<dbReference type="SMART" id="SM00388">
    <property type="entry name" value="HisKA"/>
    <property type="match status" value="1"/>
</dbReference>
<accession>A0ABQ5QJF3</accession>
<dbReference type="PANTHER" id="PTHR43065">
    <property type="entry name" value="SENSOR HISTIDINE KINASE"/>
    <property type="match status" value="1"/>
</dbReference>
<dbReference type="RefSeq" id="WP_285577934.1">
    <property type="nucleotide sequence ID" value="NZ_BSDE01000010.1"/>
</dbReference>
<dbReference type="PROSITE" id="PS50109">
    <property type="entry name" value="HIS_KIN"/>
    <property type="match status" value="1"/>
</dbReference>
<comment type="catalytic activity">
    <reaction evidence="1">
        <text>ATP + protein L-histidine = ADP + protein N-phospho-L-histidine.</text>
        <dbReference type="EC" id="2.7.13.3"/>
    </reaction>
</comment>
<evidence type="ECO:0000256" key="9">
    <source>
        <dbReference type="SAM" id="Phobius"/>
    </source>
</evidence>